<dbReference type="Pfam" id="PF23559">
    <property type="entry name" value="WHD_DRP"/>
    <property type="match status" value="1"/>
</dbReference>
<keyword evidence="1" id="KW-0433">Leucine-rich repeat</keyword>
<dbReference type="InterPro" id="IPR058922">
    <property type="entry name" value="WHD_DRP"/>
</dbReference>
<evidence type="ECO:0000256" key="1">
    <source>
        <dbReference type="ARBA" id="ARBA00022614"/>
    </source>
</evidence>
<dbReference type="Proteomes" id="UP000593576">
    <property type="component" value="Unassembled WGS sequence"/>
</dbReference>
<dbReference type="GO" id="GO:0005524">
    <property type="term" value="F:ATP binding"/>
    <property type="evidence" value="ECO:0007669"/>
    <property type="project" value="UniProtKB-KW"/>
</dbReference>
<dbReference type="InterPro" id="IPR041118">
    <property type="entry name" value="Rx_N"/>
</dbReference>
<reference evidence="11 12" key="1">
    <citation type="journal article" date="2019" name="Genome Biol. Evol.">
        <title>Insights into the evolution of the New World diploid cottons (Gossypium, subgenus Houzingenia) based on genome sequencing.</title>
        <authorList>
            <person name="Grover C.E."/>
            <person name="Arick M.A. 2nd"/>
            <person name="Thrash A."/>
            <person name="Conover J.L."/>
            <person name="Sanders W.S."/>
            <person name="Peterson D.G."/>
            <person name="Frelichowski J.E."/>
            <person name="Scheffler J.A."/>
            <person name="Scheffler B.E."/>
            <person name="Wendel J.F."/>
        </authorList>
    </citation>
    <scope>NUCLEOTIDE SEQUENCE [LARGE SCALE GENOMIC DNA]</scope>
    <source>
        <strain evidence="11">1</strain>
        <tissue evidence="11">Leaf</tissue>
    </source>
</reference>
<organism evidence="11 12">
    <name type="scientific">Gossypium schwendimanii</name>
    <name type="common">Cotton</name>
    <dbReference type="NCBI Taxonomy" id="34291"/>
    <lineage>
        <taxon>Eukaryota</taxon>
        <taxon>Viridiplantae</taxon>
        <taxon>Streptophyta</taxon>
        <taxon>Embryophyta</taxon>
        <taxon>Tracheophyta</taxon>
        <taxon>Spermatophyta</taxon>
        <taxon>Magnoliopsida</taxon>
        <taxon>eudicotyledons</taxon>
        <taxon>Gunneridae</taxon>
        <taxon>Pentapetalae</taxon>
        <taxon>rosids</taxon>
        <taxon>malvids</taxon>
        <taxon>Malvales</taxon>
        <taxon>Malvaceae</taxon>
        <taxon>Malvoideae</taxon>
        <taxon>Gossypium</taxon>
    </lineage>
</organism>
<dbReference type="PRINTS" id="PR00364">
    <property type="entry name" value="DISEASERSIST"/>
</dbReference>
<evidence type="ECO:0008006" key="13">
    <source>
        <dbReference type="Google" id="ProtNLM"/>
    </source>
</evidence>
<evidence type="ECO:0000259" key="7">
    <source>
        <dbReference type="Pfam" id="PF00931"/>
    </source>
</evidence>
<dbReference type="SUPFAM" id="SSF52058">
    <property type="entry name" value="L domain-like"/>
    <property type="match status" value="3"/>
</dbReference>
<feature type="domain" description="Disease resistance protein winged helix" evidence="9">
    <location>
        <begin position="439"/>
        <end position="506"/>
    </location>
</feature>
<feature type="domain" description="R13L1/DRL21-like LRR repeat region" evidence="10">
    <location>
        <begin position="693"/>
        <end position="820"/>
    </location>
</feature>
<dbReference type="Gene3D" id="1.10.8.430">
    <property type="entry name" value="Helical domain of apoptotic protease-activating factors"/>
    <property type="match status" value="1"/>
</dbReference>
<dbReference type="EMBL" id="JABFAF010000002">
    <property type="protein sequence ID" value="MBA0849368.1"/>
    <property type="molecule type" value="Genomic_DNA"/>
</dbReference>
<gene>
    <name evidence="11" type="ORF">Goshw_015148</name>
</gene>
<keyword evidence="6" id="KW-0175">Coiled coil</keyword>
<proteinExistence type="predicted"/>
<dbReference type="Pfam" id="PF25019">
    <property type="entry name" value="LRR_R13L1-DRL21"/>
    <property type="match status" value="1"/>
</dbReference>
<evidence type="ECO:0000259" key="8">
    <source>
        <dbReference type="Pfam" id="PF18052"/>
    </source>
</evidence>
<dbReference type="GO" id="GO:0051707">
    <property type="term" value="P:response to other organism"/>
    <property type="evidence" value="ECO:0007669"/>
    <property type="project" value="UniProtKB-ARBA"/>
</dbReference>
<dbReference type="GO" id="GO:0043531">
    <property type="term" value="F:ADP binding"/>
    <property type="evidence" value="ECO:0007669"/>
    <property type="project" value="InterPro"/>
</dbReference>
<dbReference type="PANTHER" id="PTHR36766">
    <property type="entry name" value="PLANT BROAD-SPECTRUM MILDEW RESISTANCE PROTEIN RPW8"/>
    <property type="match status" value="1"/>
</dbReference>
<keyword evidence="4" id="KW-0611">Plant defense</keyword>
<feature type="domain" description="NB-ARC" evidence="7">
    <location>
        <begin position="183"/>
        <end position="353"/>
    </location>
</feature>
<evidence type="ECO:0000256" key="4">
    <source>
        <dbReference type="ARBA" id="ARBA00022821"/>
    </source>
</evidence>
<evidence type="ECO:0000313" key="12">
    <source>
        <dbReference type="Proteomes" id="UP000593576"/>
    </source>
</evidence>
<evidence type="ECO:0000313" key="11">
    <source>
        <dbReference type="EMBL" id="MBA0849368.1"/>
    </source>
</evidence>
<comment type="caution">
    <text evidence="11">The sequence shown here is derived from an EMBL/GenBank/DDBJ whole genome shotgun (WGS) entry which is preliminary data.</text>
</comment>
<evidence type="ECO:0000256" key="6">
    <source>
        <dbReference type="SAM" id="Coils"/>
    </source>
</evidence>
<dbReference type="InterPro" id="IPR002182">
    <property type="entry name" value="NB-ARC"/>
</dbReference>
<evidence type="ECO:0000259" key="9">
    <source>
        <dbReference type="Pfam" id="PF23559"/>
    </source>
</evidence>
<name>A0A7J9KSG1_GOSSC</name>
<dbReference type="Gene3D" id="3.80.10.10">
    <property type="entry name" value="Ribonuclease Inhibitor"/>
    <property type="match status" value="4"/>
</dbReference>
<dbReference type="Gene3D" id="3.40.50.300">
    <property type="entry name" value="P-loop containing nucleotide triphosphate hydrolases"/>
    <property type="match status" value="1"/>
</dbReference>
<keyword evidence="3" id="KW-0547">Nucleotide-binding</keyword>
<dbReference type="InterPro" id="IPR027417">
    <property type="entry name" value="P-loop_NTPase"/>
</dbReference>
<dbReference type="Pfam" id="PF00931">
    <property type="entry name" value="NB-ARC"/>
    <property type="match status" value="1"/>
</dbReference>
<dbReference type="OrthoDB" id="1394818at2759"/>
<keyword evidence="12" id="KW-1185">Reference proteome</keyword>
<sequence length="1416" mass="159859">MSIAGGEMALSAFLEFFAKLASYDQILNFVTQKQVNQQLKQWQKVLPSIQAVLNDAEEKQMKDPNVKIWLTHLQNLAYDVGDVLNEFAVEALHRKLHEGEASTSKAQKPTASWFTSFINSRAFTFNRKMISKLQELADELNGLAREKNRLGLRQIDETAMSKRVKVSMQFMSLVHESHVYGREKEMAEILELLLCNNGNGNGASLIHIFGDGGIGKTALVRFLYCSGDVKKAFHHRFWIRVSKDFDVTLVTKTILQSISDVCCIVPSLDNLQALLKDKLFGRHILLVLDNVRHENYEDLALLLKPFSVGTKVILTTRSCSVVSSVVSSAKAFLLQKLSHKDCLSVFTHHALKASDFSEHQELETFGENIVKKCNGLPLAAKVIGCLLGTHVEYGVWKYVSESEIWDLQQEQCGVIPALLLSYHHLPPYLKRCFAYCSLLPKGYEFEKEEIILLWKAEGFIQQADSKAHIEDLGSRYFQDLVSRSFFQTSVRDTYRYVMHDLINDLAQLVSGEICLKLEDDKQPKIPKGTRHSSYVCGPYDGVEKFAVFDHMKRLRTFLPFMMPRDGTCYINNTVLVDLLPKLRCLRVLSLKGYGITVLPDIFENLVQLRYLNFSHTLIQSLPASICTLYNLETLILKESLLEWLPSGIERLVNLNHIDISGVKMKAMPYGIGELADLRRLSDFILGAGDGYRIRELKNLRLKGDLSLSGLENVVEARDALEAKLIDKQGLDALRLMWSSISGSSIRDKVVEEEVLTMLEPHWDLKVLVIENYGGTKFPNWIADSSFKNLWSLDLNNCRNCKFLPSIGNLPLLKDLCIRGMHTVTKIGIEFYGENHLNAFVSLETLCFKDMSNWKEWDIDEHAVKFPCLREFCIVNCPQLSGRFPSSLHSLETLVIRQCTQLVVSVSNLPQLHDLEIDGCAELVLRDDADMPPLRKVFLSNVSKFSPLTERLVSGLTNLDHLRISNCNELASLSWKQFSLVRHLRSLRSLEMSSFPLLEVEVHQLQLEKVCTIETLTIGNCEKLQRLPQDWHFLTFLTEMQIKGCPCIVSFSKNNLPPALKRLVIQSCANLRCLVDQGENTSINNTFLLEHLEIMDCPSLVSLSLPNRLQVLTVSNCSKLASLSSSGELPVGLKQLVIKDCLVLESIVHTIHETSSLELLEIWRCRNIKALPQGLKKLDHVEKINILQCQSLVSLTAGGLPARKLKSLCIMDCQSLGDLPNMQNLTALKELSLSYCSPDLPFPKEGLRTTLTSLSVTGPKLCHTLLQWGLHRLTSLKKLSIDGEGCPHVVTFPPEGCVLPRTLTTITISGFGNLRSLSTTGFRNVDSLRELWVFNCPELESLPEKEVLVSVWKLYIWRCHLTLLAQFIMNDGAEWLKISHIPDVIVDLHAACKYAAARMLAVTELVENEQADDNLMH</sequence>
<keyword evidence="2" id="KW-0677">Repeat</keyword>
<evidence type="ECO:0000259" key="10">
    <source>
        <dbReference type="Pfam" id="PF25019"/>
    </source>
</evidence>
<dbReference type="InterPro" id="IPR056789">
    <property type="entry name" value="LRR_R13L1-DRL21"/>
</dbReference>
<evidence type="ECO:0000256" key="3">
    <source>
        <dbReference type="ARBA" id="ARBA00022741"/>
    </source>
</evidence>
<dbReference type="Pfam" id="PF18052">
    <property type="entry name" value="Rx_N"/>
    <property type="match status" value="1"/>
</dbReference>
<feature type="coiled-coil region" evidence="6">
    <location>
        <begin position="126"/>
        <end position="153"/>
    </location>
</feature>
<dbReference type="InterPro" id="IPR036388">
    <property type="entry name" value="WH-like_DNA-bd_sf"/>
</dbReference>
<dbReference type="GO" id="GO:0006952">
    <property type="term" value="P:defense response"/>
    <property type="evidence" value="ECO:0007669"/>
    <property type="project" value="UniProtKB-KW"/>
</dbReference>
<protein>
    <recommendedName>
        <fullName evidence="13">Disease resistance RPP13-like protein 1</fullName>
    </recommendedName>
</protein>
<dbReference type="Gene3D" id="1.10.10.10">
    <property type="entry name" value="Winged helix-like DNA-binding domain superfamily/Winged helix DNA-binding domain"/>
    <property type="match status" value="1"/>
</dbReference>
<accession>A0A7J9KSG1</accession>
<dbReference type="Gene3D" id="1.20.5.4130">
    <property type="match status" value="1"/>
</dbReference>
<dbReference type="SUPFAM" id="SSF52540">
    <property type="entry name" value="P-loop containing nucleoside triphosphate hydrolases"/>
    <property type="match status" value="1"/>
</dbReference>
<evidence type="ECO:0000256" key="2">
    <source>
        <dbReference type="ARBA" id="ARBA00022737"/>
    </source>
</evidence>
<dbReference type="InterPro" id="IPR042197">
    <property type="entry name" value="Apaf_helical"/>
</dbReference>
<dbReference type="PANTHER" id="PTHR36766:SF51">
    <property type="entry name" value="DISEASE RESISTANCE RPP13-LIKE PROTEIN 1"/>
    <property type="match status" value="1"/>
</dbReference>
<dbReference type="InterPro" id="IPR032675">
    <property type="entry name" value="LRR_dom_sf"/>
</dbReference>
<feature type="domain" description="Disease resistance N-terminal" evidence="8">
    <location>
        <begin position="30"/>
        <end position="102"/>
    </location>
</feature>
<keyword evidence="5" id="KW-0067">ATP-binding</keyword>
<evidence type="ECO:0000256" key="5">
    <source>
        <dbReference type="ARBA" id="ARBA00022840"/>
    </source>
</evidence>